<dbReference type="PANTHER" id="PTHR43793:SF1">
    <property type="entry name" value="FAD SYNTHASE"/>
    <property type="match status" value="1"/>
</dbReference>
<evidence type="ECO:0000256" key="2">
    <source>
        <dbReference type="ARBA" id="ARBA00022643"/>
    </source>
</evidence>
<name>A0A8T8WDX1_9EURY</name>
<comment type="catalytic activity">
    <reaction evidence="8">
        <text>FMN + ATP + H(+) = FAD + diphosphate</text>
        <dbReference type="Rhea" id="RHEA:17237"/>
        <dbReference type="ChEBI" id="CHEBI:15378"/>
        <dbReference type="ChEBI" id="CHEBI:30616"/>
        <dbReference type="ChEBI" id="CHEBI:33019"/>
        <dbReference type="ChEBI" id="CHEBI:57692"/>
        <dbReference type="ChEBI" id="CHEBI:58210"/>
        <dbReference type="EC" id="2.7.7.2"/>
    </reaction>
</comment>
<keyword evidence="4 8" id="KW-0548">Nucleotidyltransferase</keyword>
<evidence type="ECO:0000313" key="11">
    <source>
        <dbReference type="EMBL" id="QZP37924.1"/>
    </source>
</evidence>
<reference evidence="11 12" key="1">
    <citation type="journal article" date="2021" name="Int. J. Syst. Evol. Microbiol.">
        <title>Halobaculum halophilum sp. nov. and Halobaculum salinum sp. nov., isolated from salt lake and saline soil.</title>
        <authorList>
            <person name="Cui H.L."/>
            <person name="Shi X.W."/>
            <person name="Yin X.M."/>
            <person name="Yang X.Y."/>
            <person name="Hou J."/>
            <person name="Zhu L."/>
        </authorList>
    </citation>
    <scope>NUCLEOTIDE SEQUENCE [LARGE SCALE GENOMIC DNA]</scope>
    <source>
        <strain evidence="11 12">NBRC 109044</strain>
    </source>
</reference>
<comment type="pathway">
    <text evidence="8">Cofactor biosynthesis; FAD biosynthesis; FAD from FMN: step 1/1.</text>
</comment>
<evidence type="ECO:0000256" key="9">
    <source>
        <dbReference type="SAM" id="MobiDB-lite"/>
    </source>
</evidence>
<protein>
    <recommendedName>
        <fullName evidence="8">FAD synthase</fullName>
        <ecNumber evidence="8">2.7.7.2</ecNumber>
    </recommendedName>
    <alternativeName>
        <fullName evidence="8">FMN adenylyltransferase</fullName>
    </alternativeName>
    <alternativeName>
        <fullName evidence="8">Flavin adenine dinucleotide synthase</fullName>
    </alternativeName>
</protein>
<feature type="compositionally biased region" description="Basic and acidic residues" evidence="9">
    <location>
        <begin position="1"/>
        <end position="13"/>
    </location>
</feature>
<evidence type="ECO:0000256" key="3">
    <source>
        <dbReference type="ARBA" id="ARBA00022679"/>
    </source>
</evidence>
<dbReference type="GeneID" id="67176826"/>
<keyword evidence="5 8" id="KW-0547">Nucleotide-binding</keyword>
<dbReference type="AlphaFoldDB" id="A0A8T8WDX1"/>
<dbReference type="GO" id="GO:0005524">
    <property type="term" value="F:ATP binding"/>
    <property type="evidence" value="ECO:0007669"/>
    <property type="project" value="UniProtKB-UniRule"/>
</dbReference>
<organism evidence="11 12">
    <name type="scientific">Halobaculum magnesiiphilum</name>
    <dbReference type="NCBI Taxonomy" id="1017351"/>
    <lineage>
        <taxon>Archaea</taxon>
        <taxon>Methanobacteriati</taxon>
        <taxon>Methanobacteriota</taxon>
        <taxon>Stenosarchaea group</taxon>
        <taxon>Halobacteria</taxon>
        <taxon>Halobacteriales</taxon>
        <taxon>Haloferacaceae</taxon>
        <taxon>Halobaculum</taxon>
    </lineage>
</organism>
<dbReference type="GO" id="GO:0046444">
    <property type="term" value="P:FMN metabolic process"/>
    <property type="evidence" value="ECO:0007669"/>
    <property type="project" value="UniProtKB-UniRule"/>
</dbReference>
<dbReference type="InterPro" id="IPR004821">
    <property type="entry name" value="Cyt_trans-like"/>
</dbReference>
<comment type="function">
    <text evidence="8">Catalyzes the transfer of the AMP portion of ATP to flavin mononucleotide (FMN) to produce flavin adenine dinucleotide (FAD) coenzyme.</text>
</comment>
<evidence type="ECO:0000256" key="5">
    <source>
        <dbReference type="ARBA" id="ARBA00022741"/>
    </source>
</evidence>
<dbReference type="EC" id="2.7.7.2" evidence="8"/>
<sequence>MSEGPDGGRREDGSDADGDDGPRIALAQGTFDILHPGHLHYLEDAAARGDELHVIVARRDNVTHKPKPVCPDRQRRDMIAALEVVDEAHLGHPEDFFVPVRDIDPDVIVLGFDQHHDEAALADALAAAGIDAEVARATARDPRYEGELLSTGDIVDKLLRERDRRSHSEPE</sequence>
<accession>A0A8T8WDX1</accession>
<evidence type="ECO:0000256" key="7">
    <source>
        <dbReference type="ARBA" id="ARBA00022840"/>
    </source>
</evidence>
<keyword evidence="2 8" id="KW-0288">FMN</keyword>
<evidence type="ECO:0000313" key="12">
    <source>
        <dbReference type="Proteomes" id="UP000826254"/>
    </source>
</evidence>
<evidence type="ECO:0000256" key="6">
    <source>
        <dbReference type="ARBA" id="ARBA00022827"/>
    </source>
</evidence>
<feature type="binding site" evidence="8">
    <location>
        <begin position="35"/>
        <end position="38"/>
    </location>
    <ligand>
        <name>ATP</name>
        <dbReference type="ChEBI" id="CHEBI:30616"/>
    </ligand>
</feature>
<keyword evidence="7 8" id="KW-0067">ATP-binding</keyword>
<evidence type="ECO:0000256" key="4">
    <source>
        <dbReference type="ARBA" id="ARBA00022695"/>
    </source>
</evidence>
<dbReference type="GO" id="GO:0006747">
    <property type="term" value="P:FAD biosynthetic process"/>
    <property type="evidence" value="ECO:0007669"/>
    <property type="project" value="UniProtKB-UniRule"/>
</dbReference>
<dbReference type="PANTHER" id="PTHR43793">
    <property type="entry name" value="FAD SYNTHASE"/>
    <property type="match status" value="1"/>
</dbReference>
<dbReference type="HAMAP" id="MF_02115">
    <property type="entry name" value="FAD_synth_arch"/>
    <property type="match status" value="1"/>
</dbReference>
<dbReference type="NCBIfam" id="TIGR00125">
    <property type="entry name" value="cyt_tran_rel"/>
    <property type="match status" value="1"/>
</dbReference>
<gene>
    <name evidence="8" type="primary">ribL</name>
    <name evidence="11" type="ORF">K6T50_01750</name>
</gene>
<feature type="domain" description="Cytidyltransferase-like" evidence="10">
    <location>
        <begin position="27"/>
        <end position="151"/>
    </location>
</feature>
<dbReference type="InterPro" id="IPR024902">
    <property type="entry name" value="FAD_synth_RibL"/>
</dbReference>
<feature type="binding site" evidence="8">
    <location>
        <position position="113"/>
    </location>
    <ligand>
        <name>ATP</name>
        <dbReference type="ChEBI" id="CHEBI:30616"/>
    </ligand>
</feature>
<keyword evidence="6 8" id="KW-0274">FAD</keyword>
<evidence type="ECO:0000256" key="1">
    <source>
        <dbReference type="ARBA" id="ARBA00022630"/>
    </source>
</evidence>
<keyword evidence="12" id="KW-1185">Reference proteome</keyword>
<dbReference type="Gene3D" id="3.40.50.620">
    <property type="entry name" value="HUPs"/>
    <property type="match status" value="1"/>
</dbReference>
<dbReference type="Pfam" id="PF01467">
    <property type="entry name" value="CTP_transf_like"/>
    <property type="match status" value="1"/>
</dbReference>
<dbReference type="InterPro" id="IPR050385">
    <property type="entry name" value="Archaeal_FAD_synthase"/>
</dbReference>
<dbReference type="SUPFAM" id="SSF52374">
    <property type="entry name" value="Nucleotidylyl transferase"/>
    <property type="match status" value="1"/>
</dbReference>
<keyword evidence="1 8" id="KW-0285">Flavoprotein</keyword>
<dbReference type="Proteomes" id="UP000826254">
    <property type="component" value="Chromosome"/>
</dbReference>
<dbReference type="EMBL" id="CP081958">
    <property type="protein sequence ID" value="QZP37924.1"/>
    <property type="molecule type" value="Genomic_DNA"/>
</dbReference>
<dbReference type="RefSeq" id="WP_222607731.1">
    <property type="nucleotide sequence ID" value="NZ_CP081958.1"/>
</dbReference>
<feature type="region of interest" description="Disordered" evidence="9">
    <location>
        <begin position="1"/>
        <end position="24"/>
    </location>
</feature>
<keyword evidence="3 8" id="KW-0808">Transferase</keyword>
<proteinExistence type="inferred from homology"/>
<comment type="similarity">
    <text evidence="8">Belongs to the archaeal FAD synthase family.</text>
</comment>
<comment type="cofactor">
    <cofactor evidence="8">
        <name>a divalent metal cation</name>
        <dbReference type="ChEBI" id="CHEBI:60240"/>
    </cofactor>
</comment>
<evidence type="ECO:0000259" key="10">
    <source>
        <dbReference type="Pfam" id="PF01467"/>
    </source>
</evidence>
<dbReference type="KEGG" id="hmp:K6T50_01750"/>
<dbReference type="GO" id="GO:0003919">
    <property type="term" value="F:FMN adenylyltransferase activity"/>
    <property type="evidence" value="ECO:0007669"/>
    <property type="project" value="UniProtKB-UniRule"/>
</dbReference>
<feature type="binding site" evidence="8">
    <location>
        <begin position="30"/>
        <end position="31"/>
    </location>
    <ligand>
        <name>ATP</name>
        <dbReference type="ChEBI" id="CHEBI:30616"/>
    </ligand>
</feature>
<comment type="subunit">
    <text evidence="8">Homodimer.</text>
</comment>
<comment type="caution">
    <text evidence="8">Lacks conserved residue(s) required for the propagation of feature annotation.</text>
</comment>
<dbReference type="InterPro" id="IPR014729">
    <property type="entry name" value="Rossmann-like_a/b/a_fold"/>
</dbReference>
<evidence type="ECO:0000256" key="8">
    <source>
        <dbReference type="HAMAP-Rule" id="MF_02115"/>
    </source>
</evidence>